<dbReference type="EMBL" id="CAWUHB010000008">
    <property type="protein sequence ID" value="CAK7214389.1"/>
    <property type="molecule type" value="Genomic_DNA"/>
</dbReference>
<feature type="region of interest" description="Disordered" evidence="4">
    <location>
        <begin position="1"/>
        <end position="163"/>
    </location>
</feature>
<organism evidence="5 6">
    <name type="scientific">Sporothrix curviconia</name>
    <dbReference type="NCBI Taxonomy" id="1260050"/>
    <lineage>
        <taxon>Eukaryota</taxon>
        <taxon>Fungi</taxon>
        <taxon>Dikarya</taxon>
        <taxon>Ascomycota</taxon>
        <taxon>Pezizomycotina</taxon>
        <taxon>Sordariomycetes</taxon>
        <taxon>Sordariomycetidae</taxon>
        <taxon>Ophiostomatales</taxon>
        <taxon>Ophiostomataceae</taxon>
        <taxon>Sporothrix</taxon>
    </lineage>
</organism>
<evidence type="ECO:0000256" key="1">
    <source>
        <dbReference type="ARBA" id="ARBA00004123"/>
    </source>
</evidence>
<feature type="compositionally biased region" description="Basic and acidic residues" evidence="4">
    <location>
        <begin position="106"/>
        <end position="117"/>
    </location>
</feature>
<dbReference type="InterPro" id="IPR010756">
    <property type="entry name" value="Tls1-like"/>
</dbReference>
<gene>
    <name evidence="5" type="ORF">SCUCBS95973_002130</name>
</gene>
<evidence type="ECO:0000256" key="3">
    <source>
        <dbReference type="ARBA" id="ARBA00023242"/>
    </source>
</evidence>
<feature type="compositionally biased region" description="Basic and acidic residues" evidence="4">
    <location>
        <begin position="248"/>
        <end position="270"/>
    </location>
</feature>
<sequence length="458" mass="50158">MDSLHSGAPDAVDDAPLPALVFGRSSKKRKSYRQRGTDPTEPTADEPVATAPGSPSKAEKDEAVASATRRPGPTAEDGDNERKETIDDCHGRRKDDDGGGDDDDCKAEKIEKIEKNGGTDSEDEGVSVAELRRRRKARKPISGVTFRGEDGKPSASSATNARLDHALDSMELDLANDSMPMGVQFVKQTGMIGQLVNKHMEEYVDAQLAKRHLAEATQAHGGPSTGPGPAAGGSGAGVSGPGGPSSTEAREQLAMKGKLHEIDLGAEARARNVAMTERATQRLRGAGDNTDDSPDNKQLQPPPRLGRDGKPLARKRRDSDDIKRDQLVEQFLHENRMDVDVYTTGRDTTGLSSGTAATATATTEGRPTDDRIAEQFRREFMEAAAQRMRRKRKPLGPPTKPKPRNEEEILRGPKLGGSRNVRSVMRDKLLQKQEEERHNMPKYEQQLQEQKRRMLRRR</sequence>
<feature type="compositionally biased region" description="Basic and acidic residues" evidence="4">
    <location>
        <begin position="424"/>
        <end position="441"/>
    </location>
</feature>
<dbReference type="PANTHER" id="PTHR13486">
    <property type="entry name" value="TELOMERE LENGTH AND SILENCING PROTEIN 1 TLS1 FAMILY MEMBER"/>
    <property type="match status" value="1"/>
</dbReference>
<accession>A0ABP0B4C1</accession>
<evidence type="ECO:0000313" key="6">
    <source>
        <dbReference type="Proteomes" id="UP001642405"/>
    </source>
</evidence>
<evidence type="ECO:0000256" key="2">
    <source>
        <dbReference type="ARBA" id="ARBA00007643"/>
    </source>
</evidence>
<protein>
    <recommendedName>
        <fullName evidence="7">mRNA splicing factor RNA helicase</fullName>
    </recommendedName>
</protein>
<dbReference type="Proteomes" id="UP001642405">
    <property type="component" value="Unassembled WGS sequence"/>
</dbReference>
<keyword evidence="3" id="KW-0539">Nucleus</keyword>
<dbReference type="PANTHER" id="PTHR13486:SF2">
    <property type="entry name" value="SPLICING FACTOR C9ORF78"/>
    <property type="match status" value="1"/>
</dbReference>
<feature type="region of interest" description="Disordered" evidence="4">
    <location>
        <begin position="384"/>
        <end position="458"/>
    </location>
</feature>
<keyword evidence="6" id="KW-1185">Reference proteome</keyword>
<comment type="similarity">
    <text evidence="2">Belongs to the TLS1 family.</text>
</comment>
<dbReference type="Pfam" id="PF07052">
    <property type="entry name" value="Hep_59"/>
    <property type="match status" value="1"/>
</dbReference>
<evidence type="ECO:0000313" key="5">
    <source>
        <dbReference type="EMBL" id="CAK7214389.1"/>
    </source>
</evidence>
<comment type="subcellular location">
    <subcellularLocation>
        <location evidence="1">Nucleus</location>
    </subcellularLocation>
</comment>
<name>A0ABP0B4C1_9PEZI</name>
<feature type="compositionally biased region" description="Low complexity" evidence="4">
    <location>
        <begin position="348"/>
        <end position="363"/>
    </location>
</feature>
<feature type="compositionally biased region" description="Low complexity" evidence="4">
    <location>
        <begin position="8"/>
        <end position="21"/>
    </location>
</feature>
<evidence type="ECO:0008006" key="7">
    <source>
        <dbReference type="Google" id="ProtNLM"/>
    </source>
</evidence>
<feature type="compositionally biased region" description="Basic and acidic residues" evidence="4">
    <location>
        <begin position="80"/>
        <end position="97"/>
    </location>
</feature>
<proteinExistence type="inferred from homology"/>
<feature type="compositionally biased region" description="Basic and acidic residues" evidence="4">
    <location>
        <begin position="305"/>
        <end position="339"/>
    </location>
</feature>
<feature type="compositionally biased region" description="Gly residues" evidence="4">
    <location>
        <begin position="223"/>
        <end position="243"/>
    </location>
</feature>
<reference evidence="5 6" key="1">
    <citation type="submission" date="2024-01" db="EMBL/GenBank/DDBJ databases">
        <authorList>
            <person name="Allen C."/>
            <person name="Tagirdzhanova G."/>
        </authorList>
    </citation>
    <scope>NUCLEOTIDE SEQUENCE [LARGE SCALE GENOMIC DNA]</scope>
</reference>
<feature type="region of interest" description="Disordered" evidence="4">
    <location>
        <begin position="217"/>
        <end position="370"/>
    </location>
</feature>
<comment type="caution">
    <text evidence="5">The sequence shown here is derived from an EMBL/GenBank/DDBJ whole genome shotgun (WGS) entry which is preliminary data.</text>
</comment>
<evidence type="ECO:0000256" key="4">
    <source>
        <dbReference type="SAM" id="MobiDB-lite"/>
    </source>
</evidence>